<comment type="caution">
    <text evidence="8">The sequence shown here is derived from an EMBL/GenBank/DDBJ whole genome shotgun (WGS) entry which is preliminary data.</text>
</comment>
<feature type="transmembrane region" description="Helical" evidence="6">
    <location>
        <begin position="144"/>
        <end position="161"/>
    </location>
</feature>
<evidence type="ECO:0000256" key="2">
    <source>
        <dbReference type="ARBA" id="ARBA00022692"/>
    </source>
</evidence>
<feature type="transmembrane region" description="Helical" evidence="6">
    <location>
        <begin position="265"/>
        <end position="284"/>
    </location>
</feature>
<accession>A0ABQ4GCF5</accession>
<keyword evidence="6" id="KW-0813">Transport</keyword>
<keyword evidence="9" id="KW-1185">Reference proteome</keyword>
<evidence type="ECO:0000256" key="3">
    <source>
        <dbReference type="ARBA" id="ARBA00022989"/>
    </source>
</evidence>
<gene>
    <name evidence="8" type="ORF">Mco01_77380</name>
</gene>
<dbReference type="PANTHER" id="PTHR43229:SF2">
    <property type="entry name" value="NODULATION PROTEIN J"/>
    <property type="match status" value="1"/>
</dbReference>
<evidence type="ECO:0000256" key="1">
    <source>
        <dbReference type="ARBA" id="ARBA00004141"/>
    </source>
</evidence>
<dbReference type="InterPro" id="IPR051784">
    <property type="entry name" value="Nod_factor_ABC_transporter"/>
</dbReference>
<feature type="domain" description="ABC transmembrane type-2" evidence="7">
    <location>
        <begin position="54"/>
        <end position="290"/>
    </location>
</feature>
<feature type="transmembrane region" description="Helical" evidence="6">
    <location>
        <begin position="167"/>
        <end position="191"/>
    </location>
</feature>
<dbReference type="InterPro" id="IPR013525">
    <property type="entry name" value="ABC2_TM"/>
</dbReference>
<reference evidence="8 9" key="1">
    <citation type="submission" date="2021-01" db="EMBL/GenBank/DDBJ databases">
        <title>Whole genome shotgun sequence of Microbispora corallina NBRC 16416.</title>
        <authorList>
            <person name="Komaki H."/>
            <person name="Tamura T."/>
        </authorList>
    </citation>
    <scope>NUCLEOTIDE SEQUENCE [LARGE SCALE GENOMIC DNA]</scope>
    <source>
        <strain evidence="8 9">NBRC 16416</strain>
    </source>
</reference>
<comment type="similarity">
    <text evidence="6">Belongs to the ABC-2 integral membrane protein family.</text>
</comment>
<protein>
    <recommendedName>
        <fullName evidence="6">Transport permease protein</fullName>
    </recommendedName>
</protein>
<keyword evidence="2 6" id="KW-0812">Transmembrane</keyword>
<evidence type="ECO:0000259" key="7">
    <source>
        <dbReference type="PROSITE" id="PS51012"/>
    </source>
</evidence>
<dbReference type="InterPro" id="IPR047817">
    <property type="entry name" value="ABC2_TM_bact-type"/>
</dbReference>
<keyword evidence="5" id="KW-0046">Antibiotic resistance</keyword>
<evidence type="ECO:0000256" key="4">
    <source>
        <dbReference type="ARBA" id="ARBA00023136"/>
    </source>
</evidence>
<dbReference type="PIRSF" id="PIRSF006648">
    <property type="entry name" value="DrrB"/>
    <property type="match status" value="1"/>
</dbReference>
<dbReference type="Proteomes" id="UP000603904">
    <property type="component" value="Unassembled WGS sequence"/>
</dbReference>
<feature type="transmembrane region" description="Helical" evidence="6">
    <location>
        <begin position="56"/>
        <end position="78"/>
    </location>
</feature>
<name>A0ABQ4GCF5_9ACTN</name>
<dbReference type="RefSeq" id="WP_239104228.1">
    <property type="nucleotide sequence ID" value="NZ_BAAAGP010000056.1"/>
</dbReference>
<keyword evidence="6" id="KW-1003">Cell membrane</keyword>
<feature type="transmembrane region" description="Helical" evidence="6">
    <location>
        <begin position="90"/>
        <end position="111"/>
    </location>
</feature>
<dbReference type="PROSITE" id="PS51012">
    <property type="entry name" value="ABC_TM2"/>
    <property type="match status" value="1"/>
</dbReference>
<dbReference type="Pfam" id="PF01061">
    <property type="entry name" value="ABC2_membrane"/>
    <property type="match status" value="1"/>
</dbReference>
<organism evidence="8 9">
    <name type="scientific">Microbispora corallina</name>
    <dbReference type="NCBI Taxonomy" id="83302"/>
    <lineage>
        <taxon>Bacteria</taxon>
        <taxon>Bacillati</taxon>
        <taxon>Actinomycetota</taxon>
        <taxon>Actinomycetes</taxon>
        <taxon>Streptosporangiales</taxon>
        <taxon>Streptosporangiaceae</taxon>
        <taxon>Microbispora</taxon>
    </lineage>
</organism>
<sequence>MSTTGPDTTGRGAAGMAAFRLEPPSTPLERLRWGLGDTLVIAGRSYARLRAQPGEIAGALIFPVIMTVLFGYVFGSAITLPGGGDYRNYLMPGIFMQLMALGTVASATAVAEDMAQGVIDRFRAQPIARSAVLAGRTVADVSRGVMSLGSMALCGVLLAGWRPHGGLLATLGGFALFALFGYAMIWVGTYIGLFVKNGAQADAATFGWVLPMTFLANAFVPLEGLPRWLRAVADWNPMSAVVSAGRTLFGNPGSAADSWPLRHPVTATLAWSLLIIAVFMPLAVRRYRTATSR</sequence>
<proteinExistence type="inferred from homology"/>
<dbReference type="EMBL" id="BOOC01000071">
    <property type="protein sequence ID" value="GIH44738.1"/>
    <property type="molecule type" value="Genomic_DNA"/>
</dbReference>
<keyword evidence="4 6" id="KW-0472">Membrane</keyword>
<comment type="subcellular location">
    <subcellularLocation>
        <location evidence="6">Cell membrane</location>
        <topology evidence="6">Multi-pass membrane protein</topology>
    </subcellularLocation>
    <subcellularLocation>
        <location evidence="1">Membrane</location>
        <topology evidence="1">Multi-pass membrane protein</topology>
    </subcellularLocation>
</comment>
<dbReference type="PANTHER" id="PTHR43229">
    <property type="entry name" value="NODULATION PROTEIN J"/>
    <property type="match status" value="1"/>
</dbReference>
<evidence type="ECO:0000313" key="8">
    <source>
        <dbReference type="EMBL" id="GIH44738.1"/>
    </source>
</evidence>
<dbReference type="InterPro" id="IPR000412">
    <property type="entry name" value="ABC_2_transport"/>
</dbReference>
<evidence type="ECO:0000256" key="5">
    <source>
        <dbReference type="ARBA" id="ARBA00023251"/>
    </source>
</evidence>
<evidence type="ECO:0000313" key="9">
    <source>
        <dbReference type="Proteomes" id="UP000603904"/>
    </source>
</evidence>
<feature type="transmembrane region" description="Helical" evidence="6">
    <location>
        <begin position="203"/>
        <end position="220"/>
    </location>
</feature>
<keyword evidence="3 6" id="KW-1133">Transmembrane helix</keyword>
<evidence type="ECO:0000256" key="6">
    <source>
        <dbReference type="RuleBase" id="RU361157"/>
    </source>
</evidence>